<proteinExistence type="inferred from homology"/>
<comment type="similarity">
    <text evidence="2">Belongs to the UQCRB/QCR7 family.</text>
</comment>
<dbReference type="InterPro" id="IPR036544">
    <property type="entry name" value="QCR7_sf"/>
</dbReference>
<accession>W7U788</accession>
<sequence>MVCMLLSGCAHHLCLSSASFTAPFRRSITRVRPSLFPMSVITKFWDGLRSSYTKLVVGELNNYGLRYQDLFLEDQAVTKAIHHLSPEEQVARERRIKRAIEISLKKKYLPADLQKMQTPLKPYLSHALDEVEAEETERKLLNP</sequence>
<dbReference type="GO" id="GO:0045275">
    <property type="term" value="C:respiratory chain complex III"/>
    <property type="evidence" value="ECO:0007669"/>
    <property type="project" value="InterPro"/>
</dbReference>
<dbReference type="AlphaFoldDB" id="W7U788"/>
<keyword evidence="8" id="KW-0472">Membrane</keyword>
<keyword evidence="5" id="KW-0999">Mitochondrion inner membrane</keyword>
<dbReference type="Pfam" id="PF02271">
    <property type="entry name" value="UCR_14kD"/>
    <property type="match status" value="1"/>
</dbReference>
<evidence type="ECO:0000313" key="10">
    <source>
        <dbReference type="Proteomes" id="UP000019335"/>
    </source>
</evidence>
<evidence type="ECO:0000256" key="6">
    <source>
        <dbReference type="ARBA" id="ARBA00022982"/>
    </source>
</evidence>
<dbReference type="EMBL" id="AZIL01000274">
    <property type="protein sequence ID" value="EWM28744.1"/>
    <property type="molecule type" value="Genomic_DNA"/>
</dbReference>
<dbReference type="GO" id="GO:0006122">
    <property type="term" value="P:mitochondrial electron transport, ubiquinol to cytochrome c"/>
    <property type="evidence" value="ECO:0007669"/>
    <property type="project" value="InterPro"/>
</dbReference>
<dbReference type="InterPro" id="IPR003197">
    <property type="entry name" value="QCR7"/>
</dbReference>
<keyword evidence="7" id="KW-0496">Mitochondrion</keyword>
<reference evidence="9 10" key="1">
    <citation type="journal article" date="2014" name="Mol. Plant">
        <title>Chromosome Scale Genome Assembly and Transcriptome Profiling of Nannochloropsis gaditana in Nitrogen Depletion.</title>
        <authorList>
            <person name="Corteggiani Carpinelli E."/>
            <person name="Telatin A."/>
            <person name="Vitulo N."/>
            <person name="Forcato C."/>
            <person name="D'Angelo M."/>
            <person name="Schiavon R."/>
            <person name="Vezzi A."/>
            <person name="Giacometti G.M."/>
            <person name="Morosinotto T."/>
            <person name="Valle G."/>
        </authorList>
    </citation>
    <scope>NUCLEOTIDE SEQUENCE [LARGE SCALE GENOMIC DNA]</scope>
    <source>
        <strain evidence="9 10">B-31</strain>
    </source>
</reference>
<organism evidence="9 10">
    <name type="scientific">Nannochloropsis gaditana</name>
    <dbReference type="NCBI Taxonomy" id="72520"/>
    <lineage>
        <taxon>Eukaryota</taxon>
        <taxon>Sar</taxon>
        <taxon>Stramenopiles</taxon>
        <taxon>Ochrophyta</taxon>
        <taxon>Eustigmatophyceae</taxon>
        <taxon>Eustigmatales</taxon>
        <taxon>Monodopsidaceae</taxon>
        <taxon>Nannochloropsis</taxon>
    </lineage>
</organism>
<evidence type="ECO:0000256" key="5">
    <source>
        <dbReference type="ARBA" id="ARBA00022792"/>
    </source>
</evidence>
<dbReference type="PANTHER" id="PTHR12022:SF0">
    <property type="entry name" value="CYTOCHROME B-C1 COMPLEX SUBUNIT 7"/>
    <property type="match status" value="1"/>
</dbReference>
<evidence type="ECO:0000256" key="3">
    <source>
        <dbReference type="ARBA" id="ARBA00022448"/>
    </source>
</evidence>
<evidence type="ECO:0000256" key="1">
    <source>
        <dbReference type="ARBA" id="ARBA00004443"/>
    </source>
</evidence>
<keyword evidence="10" id="KW-1185">Reference proteome</keyword>
<dbReference type="Gene3D" id="1.10.1090.10">
    <property type="entry name" value="Cytochrome b-c1 complex subunit 7"/>
    <property type="match status" value="1"/>
</dbReference>
<dbReference type="GO" id="GO:0005743">
    <property type="term" value="C:mitochondrial inner membrane"/>
    <property type="evidence" value="ECO:0007669"/>
    <property type="project" value="UniProtKB-SubCell"/>
</dbReference>
<protein>
    <submittedName>
        <fullName evidence="9">Mitochondrial trna import complex</fullName>
    </submittedName>
</protein>
<evidence type="ECO:0000256" key="4">
    <source>
        <dbReference type="ARBA" id="ARBA00022660"/>
    </source>
</evidence>
<dbReference type="PANTHER" id="PTHR12022">
    <property type="entry name" value="UBIQUINOL-CYTOCHROME C REDUCTASE COMPLEX 14 KD PROTEIN"/>
    <property type="match status" value="1"/>
</dbReference>
<name>W7U788_9STRA</name>
<keyword evidence="3" id="KW-0813">Transport</keyword>
<keyword evidence="4" id="KW-0679">Respiratory chain</keyword>
<comment type="subcellular location">
    <subcellularLocation>
        <location evidence="1">Mitochondrion inner membrane</location>
        <topology evidence="1">Peripheral membrane protein</topology>
        <orientation evidence="1">Matrix side</orientation>
    </subcellularLocation>
</comment>
<evidence type="ECO:0000256" key="2">
    <source>
        <dbReference type="ARBA" id="ARBA00008554"/>
    </source>
</evidence>
<dbReference type="SUPFAM" id="SSF81524">
    <property type="entry name" value="14 kDa protein of cytochrome bc1 complex (Ubiquinol-cytochrome c reductase)"/>
    <property type="match status" value="1"/>
</dbReference>
<evidence type="ECO:0000313" key="9">
    <source>
        <dbReference type="EMBL" id="EWM28744.1"/>
    </source>
</evidence>
<dbReference type="Proteomes" id="UP000019335">
    <property type="component" value="Chromosome 4"/>
</dbReference>
<dbReference type="OrthoDB" id="425749at2759"/>
<evidence type="ECO:0000256" key="7">
    <source>
        <dbReference type="ARBA" id="ARBA00023128"/>
    </source>
</evidence>
<evidence type="ECO:0000256" key="8">
    <source>
        <dbReference type="ARBA" id="ARBA00023136"/>
    </source>
</evidence>
<comment type="caution">
    <text evidence="9">The sequence shown here is derived from an EMBL/GenBank/DDBJ whole genome shotgun (WGS) entry which is preliminary data.</text>
</comment>
<keyword evidence="6" id="KW-0249">Electron transport</keyword>
<gene>
    <name evidence="9" type="ORF">Naga_100002g111</name>
</gene>